<dbReference type="SUPFAM" id="SSF53474">
    <property type="entry name" value="alpha/beta-Hydrolases"/>
    <property type="match status" value="1"/>
</dbReference>
<dbReference type="RefSeq" id="WP_254156681.1">
    <property type="nucleotide sequence ID" value="NZ_CP100355.1"/>
</dbReference>
<dbReference type="InterPro" id="IPR007941">
    <property type="entry name" value="DUF726"/>
</dbReference>
<evidence type="ECO:0000256" key="3">
    <source>
        <dbReference type="ARBA" id="ARBA00022989"/>
    </source>
</evidence>
<keyword evidence="2" id="KW-0812">Transmembrane</keyword>
<evidence type="ECO:0000313" key="5">
    <source>
        <dbReference type="EMBL" id="UTF52675.1"/>
    </source>
</evidence>
<dbReference type="AlphaFoldDB" id="A0A9E7STM1"/>
<evidence type="ECO:0000256" key="4">
    <source>
        <dbReference type="ARBA" id="ARBA00023136"/>
    </source>
</evidence>
<organism evidence="5 6">
    <name type="scientific">Natronosalvus rutilus</name>
    <dbReference type="NCBI Taxonomy" id="2953753"/>
    <lineage>
        <taxon>Archaea</taxon>
        <taxon>Methanobacteriati</taxon>
        <taxon>Methanobacteriota</taxon>
        <taxon>Stenosarchaea group</taxon>
        <taxon>Halobacteria</taxon>
        <taxon>Halobacteriales</taxon>
        <taxon>Natrialbaceae</taxon>
        <taxon>Natronosalvus</taxon>
    </lineage>
</organism>
<evidence type="ECO:0000256" key="1">
    <source>
        <dbReference type="ARBA" id="ARBA00004141"/>
    </source>
</evidence>
<keyword evidence="6" id="KW-1185">Reference proteome</keyword>
<gene>
    <name evidence="5" type="ORF">NGM29_12885</name>
</gene>
<name>A0A9E7STM1_9EURY</name>
<keyword evidence="3" id="KW-1133">Transmembrane helix</keyword>
<dbReference type="Proteomes" id="UP001056855">
    <property type="component" value="Chromosome"/>
</dbReference>
<dbReference type="EMBL" id="CP100355">
    <property type="protein sequence ID" value="UTF52675.1"/>
    <property type="molecule type" value="Genomic_DNA"/>
</dbReference>
<sequence>MPPRHTRDYGTTDRPVSRRTVLRGLGVSAVGIGTLGAATSSVQAGKGDSCEDPPMDFPRVSTRGHFDTNWYGSVYVTDGNTDTNYDLAGDPIPGLGQPAAGELLIHAHGWNNDHEGGVCSTSTAANTFDLEGYDHPVVGYTWDADYGWYNATEIAERNGAKFASFLVDYRAQNPDVTLRLCSHSLGARVALSAVATLSSWGYNGLLESVTLLGGAAADDAPSLEGSYGSAIASATGRLDNFWMNDDAVLDWAYGTAEMGTAIGATTIDGTPPWNYTDHNVDYVPDHFTHYKPDGCIHEVVATF</sequence>
<evidence type="ECO:0000256" key="2">
    <source>
        <dbReference type="ARBA" id="ARBA00022692"/>
    </source>
</evidence>
<dbReference type="GeneID" id="73290957"/>
<dbReference type="InterPro" id="IPR006311">
    <property type="entry name" value="TAT_signal"/>
</dbReference>
<comment type="subcellular location">
    <subcellularLocation>
        <location evidence="1">Membrane</location>
        <topology evidence="1">Multi-pass membrane protein</topology>
    </subcellularLocation>
</comment>
<dbReference type="KEGG" id="sawl:NGM29_12885"/>
<dbReference type="Gene3D" id="3.40.50.1820">
    <property type="entry name" value="alpha/beta hydrolase"/>
    <property type="match status" value="1"/>
</dbReference>
<dbReference type="InterPro" id="IPR029058">
    <property type="entry name" value="AB_hydrolase_fold"/>
</dbReference>
<reference evidence="5" key="1">
    <citation type="submission" date="2022-06" db="EMBL/GenBank/DDBJ databases">
        <title>Diverse halophilic archaea isolated from saline environments.</title>
        <authorList>
            <person name="Cui H.-L."/>
        </authorList>
    </citation>
    <scope>NUCLEOTIDE SEQUENCE</scope>
    <source>
        <strain evidence="5">WLHS1</strain>
    </source>
</reference>
<accession>A0A9E7STM1</accession>
<dbReference type="GO" id="GO:0016020">
    <property type="term" value="C:membrane"/>
    <property type="evidence" value="ECO:0007669"/>
    <property type="project" value="UniProtKB-SubCell"/>
</dbReference>
<proteinExistence type="predicted"/>
<evidence type="ECO:0000313" key="6">
    <source>
        <dbReference type="Proteomes" id="UP001056855"/>
    </source>
</evidence>
<dbReference type="Pfam" id="PF05277">
    <property type="entry name" value="DUF726"/>
    <property type="match status" value="1"/>
</dbReference>
<dbReference type="PROSITE" id="PS51318">
    <property type="entry name" value="TAT"/>
    <property type="match status" value="1"/>
</dbReference>
<protein>
    <submittedName>
        <fullName evidence="5">DUF726 domain-containing protein</fullName>
    </submittedName>
</protein>
<keyword evidence="4" id="KW-0472">Membrane</keyword>